<keyword evidence="2" id="KW-1185">Reference proteome</keyword>
<organism evidence="1 2">
    <name type="scientific">Brevundimonas phage vB_BpoS-Babayka</name>
    <dbReference type="NCBI Taxonomy" id="2948596"/>
    <lineage>
        <taxon>Viruses</taxon>
        <taxon>Duplodnaviria</taxon>
        <taxon>Heunggongvirae</taxon>
        <taxon>Uroviricota</taxon>
        <taxon>Caudoviricetes</taxon>
        <taxon>Autographivirales</taxon>
        <taxon>Autonotataviridae</taxon>
        <taxon>Conareevirus</taxon>
        <taxon>Conareevirus babayka</taxon>
    </lineage>
</organism>
<name>A0A9E7SML9_9CAUD</name>
<dbReference type="EMBL" id="ON529868">
    <property type="protein sequence ID" value="USN16854.1"/>
    <property type="molecule type" value="Genomic_DNA"/>
</dbReference>
<evidence type="ECO:0000313" key="1">
    <source>
        <dbReference type="EMBL" id="USN16854.1"/>
    </source>
</evidence>
<sequence>MHPLHDQSWLARYLMDVGVKLTTRRMTGRSTARALRSLADAIENPGRQIPVFDHSDWPDKVGQRQSRYRDAAVAKMAVDFAHRLGLKHIYQKAHEPIIIFEKV</sequence>
<evidence type="ECO:0000313" key="2">
    <source>
        <dbReference type="Proteomes" id="UP001057237"/>
    </source>
</evidence>
<gene>
    <name evidence="1" type="ORF">BABAYKA_00510</name>
</gene>
<proteinExistence type="predicted"/>
<dbReference type="Proteomes" id="UP001057237">
    <property type="component" value="Segment"/>
</dbReference>
<accession>A0A9E7SML9</accession>
<protein>
    <submittedName>
        <fullName evidence="1">Uncharacterized protein</fullName>
    </submittedName>
</protein>
<reference evidence="1" key="1">
    <citation type="submission" date="2022-05" db="EMBL/GenBank/DDBJ databases">
        <authorList>
            <person name="Friedrich I."/>
            <person name="Poehlein A."/>
            <person name="Schneider D."/>
            <person name="Hertel R."/>
            <person name="Daniel R."/>
        </authorList>
    </citation>
    <scope>NUCLEOTIDE SEQUENCE</scope>
</reference>